<feature type="transmembrane region" description="Helical" evidence="1">
    <location>
        <begin position="171"/>
        <end position="190"/>
    </location>
</feature>
<reference evidence="2 3" key="2">
    <citation type="submission" date="2024-09" db="EMBL/GenBank/DDBJ databases">
        <title>Draft genome sequence of Candidatus Magnetaquicoccaceae bacterium FCR-1.</title>
        <authorList>
            <person name="Shimoshige H."/>
            <person name="Shimamura S."/>
            <person name="Taoka A."/>
            <person name="Kobayashi H."/>
            <person name="Maekawa T."/>
        </authorList>
    </citation>
    <scope>NUCLEOTIDE SEQUENCE [LARGE SCALE GENOMIC DNA]</scope>
    <source>
        <strain evidence="2 3">FCR-1</strain>
    </source>
</reference>
<organism evidence="2 3">
    <name type="scientific">Candidatus Magnetaquiglobus chichijimensis</name>
    <dbReference type="NCBI Taxonomy" id="3141448"/>
    <lineage>
        <taxon>Bacteria</taxon>
        <taxon>Pseudomonadati</taxon>
        <taxon>Pseudomonadota</taxon>
        <taxon>Magnetococcia</taxon>
        <taxon>Magnetococcales</taxon>
        <taxon>Candidatus Magnetaquicoccaceae</taxon>
        <taxon>Candidatus Magnetaquiglobus</taxon>
    </lineage>
</organism>
<keyword evidence="3" id="KW-1185">Reference proteome</keyword>
<evidence type="ECO:0000313" key="2">
    <source>
        <dbReference type="EMBL" id="GAB0056168.1"/>
    </source>
</evidence>
<feature type="transmembrane region" description="Helical" evidence="1">
    <location>
        <begin position="6"/>
        <end position="30"/>
    </location>
</feature>
<gene>
    <name evidence="2" type="ORF">SIID45300_00473</name>
</gene>
<sequence>MRKIPSLSQMVVVGLVILCVVLISISFFLFRETGRIHQQAMNDHGFLSLLNTVLEVRRYEKNYFIFRDRGAFENAIGYLDQVERQVREHRSAILSREHGDRILQGMGQVTLEYREALFKHLNALEQDPHSTQAQEVAIHQLGKKLIGFSEQLAADTEDNLVAILDNTRTSIVFMDLFFIMLMVFYGVLFLRRACSPWCDLRRELERVLEGQQDRVRMTTPDSEVNHATSVLNQVLEQANLQRKEAMRRSPLAFSDEVLSRLVKTLEKPITNISTSCQILMEESSGWSGETREMIGCVQQQAEQGSRLLADIREYVQEQDGNNRPVNLKHLLERVLVNLHESHGISGAWKMDIASGLEVSGNPKSLERGLVDWMMQALQRNPASTDASLQARRVGPDEMQALVNRSVLRPLVWLPANCRDVVELSLPWREEIQPILSQTDPDVSWLCLPGEDGSPGISLLPGIVRRHQGAMLLFDGEGDAGWRFALWLLASEGGRVDRMVEI</sequence>
<proteinExistence type="predicted"/>
<evidence type="ECO:0000256" key="1">
    <source>
        <dbReference type="SAM" id="Phobius"/>
    </source>
</evidence>
<reference evidence="2 3" key="1">
    <citation type="submission" date="2024-05" db="EMBL/GenBank/DDBJ databases">
        <authorList>
            <consortium name="Candidatus Magnetaquicoccaceae bacterium FCR-1 genome sequencing consortium"/>
            <person name="Shimoshige H."/>
            <person name="Shimamura S."/>
            <person name="Taoka A."/>
            <person name="Kobayashi H."/>
            <person name="Maekawa T."/>
        </authorList>
    </citation>
    <scope>NUCLEOTIDE SEQUENCE [LARGE SCALE GENOMIC DNA]</scope>
    <source>
        <strain evidence="2 3">FCR-1</strain>
    </source>
</reference>
<dbReference type="Proteomes" id="UP001628193">
    <property type="component" value="Unassembled WGS sequence"/>
</dbReference>
<evidence type="ECO:0008006" key="4">
    <source>
        <dbReference type="Google" id="ProtNLM"/>
    </source>
</evidence>
<accession>A0ABQ0C5L3</accession>
<evidence type="ECO:0000313" key="3">
    <source>
        <dbReference type="Proteomes" id="UP001628193"/>
    </source>
</evidence>
<keyword evidence="1" id="KW-0472">Membrane</keyword>
<keyword evidence="1" id="KW-1133">Transmembrane helix</keyword>
<protein>
    <recommendedName>
        <fullName evidence="4">HAMP domain-containing protein</fullName>
    </recommendedName>
</protein>
<dbReference type="EMBL" id="BAAFGK010000002">
    <property type="protein sequence ID" value="GAB0056168.1"/>
    <property type="molecule type" value="Genomic_DNA"/>
</dbReference>
<keyword evidence="1" id="KW-0812">Transmembrane</keyword>
<dbReference type="RefSeq" id="WP_420903885.1">
    <property type="nucleotide sequence ID" value="NZ_BAAFGK010000002.1"/>
</dbReference>
<name>A0ABQ0C5L3_9PROT</name>
<comment type="caution">
    <text evidence="2">The sequence shown here is derived from an EMBL/GenBank/DDBJ whole genome shotgun (WGS) entry which is preliminary data.</text>
</comment>